<evidence type="ECO:0000256" key="1">
    <source>
        <dbReference type="ARBA" id="ARBA00004496"/>
    </source>
</evidence>
<gene>
    <name evidence="7" type="primary">pilB</name>
    <name evidence="7" type="ORF">ENV38_02830</name>
</gene>
<dbReference type="SUPFAM" id="SSF52540">
    <property type="entry name" value="P-loop containing nucleoside triphosphate hydrolases"/>
    <property type="match status" value="1"/>
</dbReference>
<dbReference type="EMBL" id="DTGD01000108">
    <property type="protein sequence ID" value="HGB35828.1"/>
    <property type="molecule type" value="Genomic_DNA"/>
</dbReference>
<keyword evidence="4" id="KW-0547">Nucleotide-binding</keyword>
<dbReference type="GO" id="GO:0005886">
    <property type="term" value="C:plasma membrane"/>
    <property type="evidence" value="ECO:0007669"/>
    <property type="project" value="TreeGrafter"/>
</dbReference>
<comment type="similarity">
    <text evidence="2">Belongs to the GSP E family.</text>
</comment>
<dbReference type="NCBIfam" id="TIGR02538">
    <property type="entry name" value="type_IV_pilB"/>
    <property type="match status" value="1"/>
</dbReference>
<accession>A0A7V3KN80</accession>
<dbReference type="GO" id="GO:0016887">
    <property type="term" value="F:ATP hydrolysis activity"/>
    <property type="evidence" value="ECO:0007669"/>
    <property type="project" value="InterPro"/>
</dbReference>
<dbReference type="SUPFAM" id="SSF160246">
    <property type="entry name" value="EspE N-terminal domain-like"/>
    <property type="match status" value="1"/>
</dbReference>
<dbReference type="PROSITE" id="PS00662">
    <property type="entry name" value="T2SP_E"/>
    <property type="match status" value="1"/>
</dbReference>
<feature type="domain" description="Bacterial type II secretion system protein E" evidence="6">
    <location>
        <begin position="386"/>
        <end position="400"/>
    </location>
</feature>
<dbReference type="Pfam" id="PF00437">
    <property type="entry name" value="T2SSE"/>
    <property type="match status" value="1"/>
</dbReference>
<comment type="caution">
    <text evidence="7">The sequence shown here is derived from an EMBL/GenBank/DDBJ whole genome shotgun (WGS) entry which is preliminary data.</text>
</comment>
<evidence type="ECO:0000256" key="3">
    <source>
        <dbReference type="ARBA" id="ARBA00022490"/>
    </source>
</evidence>
<dbReference type="GO" id="GO:0009297">
    <property type="term" value="P:pilus assembly"/>
    <property type="evidence" value="ECO:0007669"/>
    <property type="project" value="InterPro"/>
</dbReference>
<keyword evidence="5" id="KW-0067">ATP-binding</keyword>
<dbReference type="PANTHER" id="PTHR30258:SF1">
    <property type="entry name" value="PROTEIN TRANSPORT PROTEIN HOFB HOMOLOG"/>
    <property type="match status" value="1"/>
</dbReference>
<dbReference type="GO" id="GO:0005737">
    <property type="term" value="C:cytoplasm"/>
    <property type="evidence" value="ECO:0007669"/>
    <property type="project" value="UniProtKB-SubCell"/>
</dbReference>
<proteinExistence type="inferred from homology"/>
<protein>
    <submittedName>
        <fullName evidence="7">Type IV-A pilus assembly ATPase PilB</fullName>
    </submittedName>
</protein>
<dbReference type="InterPro" id="IPR037257">
    <property type="entry name" value="T2SS_E_N_sf"/>
</dbReference>
<evidence type="ECO:0000313" key="7">
    <source>
        <dbReference type="EMBL" id="HGB35828.1"/>
    </source>
</evidence>
<dbReference type="InterPro" id="IPR027417">
    <property type="entry name" value="P-loop_NTPase"/>
</dbReference>
<dbReference type="InterPro" id="IPR013374">
    <property type="entry name" value="ATPase_typ4_pilus-assembl_PilB"/>
</dbReference>
<reference evidence="7" key="1">
    <citation type="journal article" date="2020" name="mSystems">
        <title>Genome- and Community-Level Interaction Insights into Carbon Utilization and Element Cycling Functions of Hydrothermarchaeota in Hydrothermal Sediment.</title>
        <authorList>
            <person name="Zhou Z."/>
            <person name="Liu Y."/>
            <person name="Xu W."/>
            <person name="Pan J."/>
            <person name="Luo Z.H."/>
            <person name="Li M."/>
        </authorList>
    </citation>
    <scope>NUCLEOTIDE SEQUENCE [LARGE SCALE GENOMIC DNA]</scope>
    <source>
        <strain evidence="7">SpSt-754</strain>
    </source>
</reference>
<dbReference type="SMART" id="SM00382">
    <property type="entry name" value="AAA"/>
    <property type="match status" value="1"/>
</dbReference>
<dbReference type="Gene3D" id="3.40.50.300">
    <property type="entry name" value="P-loop containing nucleotide triphosphate hydrolases"/>
    <property type="match status" value="1"/>
</dbReference>
<dbReference type="Pfam" id="PF05157">
    <property type="entry name" value="MshEN"/>
    <property type="match status" value="1"/>
</dbReference>
<dbReference type="InterPro" id="IPR007831">
    <property type="entry name" value="T2SS_GspE_N"/>
</dbReference>
<dbReference type="PANTHER" id="PTHR30258">
    <property type="entry name" value="TYPE II SECRETION SYSTEM PROTEIN GSPE-RELATED"/>
    <property type="match status" value="1"/>
</dbReference>
<evidence type="ECO:0000256" key="2">
    <source>
        <dbReference type="ARBA" id="ARBA00006611"/>
    </source>
</evidence>
<dbReference type="InterPro" id="IPR001482">
    <property type="entry name" value="T2SS/T4SS_dom"/>
</dbReference>
<keyword evidence="3" id="KW-0963">Cytoplasm</keyword>
<dbReference type="CDD" id="cd01129">
    <property type="entry name" value="PulE-GspE-like"/>
    <property type="match status" value="1"/>
</dbReference>
<sequence>MDVGKVVSVLLKYRLIDEATAMKIREEVKRTNKSPYKVIQEMGLMTEEQLLKILSREFKVQIAELGEEPIDPTLIQLVPREFCEKNEVFPLKRKGRVLFVAMADPTKWDVLDNLRFLTNFSVEPLLMSPEKIQNLIVKAYGEKSEVSEIVKELVEESEVEELEFVEEKEEEDQVDTTVVAKDSAVQRYVRTLLREAIEKRASDIHIEPFEKKLRIRFRIDGTLREVEPPPLKYAKGIVSVIKIMSKLKIEERRLPQDGHLKMEDKAGRVIDFRVSTLPVKHGEKVVLRVLDKSSLTLDLKKLGFEPDALQKFEYAITRPYGMILVTGPTGSGKTTTLYSALSILNKPEVNIMTAEDPVEFEFEGINQVQIKEEIGLTFAAALRSFLRQDPDIIMVGEIRDSETASIAVKAALTGHLVLSTLHTNDAPSAIARLVDMGIPPYLIADSLILVMAQRLVRKLCPQCKRPVQPNAEKLRLVGLDPSFLAGKVVYGEGEGNCDVCRGTRYKGREGIYEVMLVTPSIREMILEQRPIHEIREKAREEGMLTLREAALLKFQRGITSLEEVIRVTMEG</sequence>
<dbReference type="FunFam" id="3.40.50.300:FF:000398">
    <property type="entry name" value="Type IV pilus assembly ATPase PilB"/>
    <property type="match status" value="1"/>
</dbReference>
<dbReference type="InterPro" id="IPR003593">
    <property type="entry name" value="AAA+_ATPase"/>
</dbReference>
<dbReference type="GO" id="GO:0005524">
    <property type="term" value="F:ATP binding"/>
    <property type="evidence" value="ECO:0007669"/>
    <property type="project" value="UniProtKB-KW"/>
</dbReference>
<evidence type="ECO:0000256" key="4">
    <source>
        <dbReference type="ARBA" id="ARBA00022741"/>
    </source>
</evidence>
<dbReference type="Gene3D" id="3.30.450.90">
    <property type="match status" value="1"/>
</dbReference>
<name>A0A7V3KN80_UNCW3</name>
<dbReference type="Gene3D" id="3.30.300.160">
    <property type="entry name" value="Type II secretion system, protein E, N-terminal domain"/>
    <property type="match status" value="1"/>
</dbReference>
<comment type="subcellular location">
    <subcellularLocation>
        <location evidence="1">Cytoplasm</location>
    </subcellularLocation>
</comment>
<evidence type="ECO:0000256" key="5">
    <source>
        <dbReference type="ARBA" id="ARBA00022840"/>
    </source>
</evidence>
<evidence type="ECO:0000259" key="6">
    <source>
        <dbReference type="PROSITE" id="PS00662"/>
    </source>
</evidence>
<dbReference type="AlphaFoldDB" id="A0A7V3KN80"/>
<organism evidence="7">
    <name type="scientific">candidate division WOR-3 bacterium</name>
    <dbReference type="NCBI Taxonomy" id="2052148"/>
    <lineage>
        <taxon>Bacteria</taxon>
        <taxon>Bacteria division WOR-3</taxon>
    </lineage>
</organism>